<sequence>MLWICSKRSGTKVQLKSRGGVQIEQITSIVSFHNLVNLIVTLPSQYDTLTSVPSASFDPNEP</sequence>
<reference evidence="2" key="2">
    <citation type="submission" date="2015-01" db="EMBL/GenBank/DDBJ databases">
        <title>Evolutionary Origins and Diversification of the Mycorrhizal Mutualists.</title>
        <authorList>
            <consortium name="DOE Joint Genome Institute"/>
            <consortium name="Mycorrhizal Genomics Consortium"/>
            <person name="Kohler A."/>
            <person name="Kuo A."/>
            <person name="Nagy L.G."/>
            <person name="Floudas D."/>
            <person name="Copeland A."/>
            <person name="Barry K.W."/>
            <person name="Cichocki N."/>
            <person name="Veneault-Fourrey C."/>
            <person name="LaButti K."/>
            <person name="Lindquist E.A."/>
            <person name="Lipzen A."/>
            <person name="Lundell T."/>
            <person name="Morin E."/>
            <person name="Murat C."/>
            <person name="Riley R."/>
            <person name="Ohm R."/>
            <person name="Sun H."/>
            <person name="Tunlid A."/>
            <person name="Henrissat B."/>
            <person name="Grigoriev I.V."/>
            <person name="Hibbett D.S."/>
            <person name="Martin F."/>
        </authorList>
    </citation>
    <scope>NUCLEOTIDE SEQUENCE [LARGE SCALE GENOMIC DNA]</scope>
    <source>
        <strain evidence="2">LaAM-08-1</strain>
    </source>
</reference>
<dbReference type="HOGENOM" id="CLU_2904528_0_0_1"/>
<dbReference type="EMBL" id="KN838763">
    <property type="protein sequence ID" value="KIJ95217.1"/>
    <property type="molecule type" value="Genomic_DNA"/>
</dbReference>
<organism evidence="1 2">
    <name type="scientific">Laccaria amethystina LaAM-08-1</name>
    <dbReference type="NCBI Taxonomy" id="1095629"/>
    <lineage>
        <taxon>Eukaryota</taxon>
        <taxon>Fungi</taxon>
        <taxon>Dikarya</taxon>
        <taxon>Basidiomycota</taxon>
        <taxon>Agaricomycotina</taxon>
        <taxon>Agaricomycetes</taxon>
        <taxon>Agaricomycetidae</taxon>
        <taxon>Agaricales</taxon>
        <taxon>Agaricineae</taxon>
        <taxon>Hydnangiaceae</taxon>
        <taxon>Laccaria</taxon>
    </lineage>
</organism>
<dbReference type="AlphaFoldDB" id="A0A0C9XGF6"/>
<dbReference type="Proteomes" id="UP000054477">
    <property type="component" value="Unassembled WGS sequence"/>
</dbReference>
<evidence type="ECO:0000313" key="1">
    <source>
        <dbReference type="EMBL" id="KIJ95217.1"/>
    </source>
</evidence>
<reference evidence="1 2" key="1">
    <citation type="submission" date="2014-04" db="EMBL/GenBank/DDBJ databases">
        <authorList>
            <consortium name="DOE Joint Genome Institute"/>
            <person name="Kuo A."/>
            <person name="Kohler A."/>
            <person name="Nagy L.G."/>
            <person name="Floudas D."/>
            <person name="Copeland A."/>
            <person name="Barry K.W."/>
            <person name="Cichocki N."/>
            <person name="Veneault-Fourrey C."/>
            <person name="LaButti K."/>
            <person name="Lindquist E.A."/>
            <person name="Lipzen A."/>
            <person name="Lundell T."/>
            <person name="Morin E."/>
            <person name="Murat C."/>
            <person name="Sun H."/>
            <person name="Tunlid A."/>
            <person name="Henrissat B."/>
            <person name="Grigoriev I.V."/>
            <person name="Hibbett D.S."/>
            <person name="Martin F."/>
            <person name="Nordberg H.P."/>
            <person name="Cantor M.N."/>
            <person name="Hua S.X."/>
        </authorList>
    </citation>
    <scope>NUCLEOTIDE SEQUENCE [LARGE SCALE GENOMIC DNA]</scope>
    <source>
        <strain evidence="1 2">LaAM-08-1</strain>
    </source>
</reference>
<gene>
    <name evidence="1" type="ORF">K443DRAFT_332169</name>
</gene>
<name>A0A0C9XGF6_9AGAR</name>
<keyword evidence="2" id="KW-1185">Reference proteome</keyword>
<proteinExistence type="predicted"/>
<evidence type="ECO:0000313" key="2">
    <source>
        <dbReference type="Proteomes" id="UP000054477"/>
    </source>
</evidence>
<accession>A0A0C9XGF6</accession>
<protein>
    <submittedName>
        <fullName evidence="1">Unplaced genomic scaffold K443scaffold_228, whole genome shotgun sequence</fullName>
    </submittedName>
</protein>